<keyword evidence="3" id="KW-1185">Reference proteome</keyword>
<name>A0A9J6EGS6_RHIMP</name>
<dbReference type="EMBL" id="JABSTU010000004">
    <property type="protein sequence ID" value="KAH8033428.1"/>
    <property type="molecule type" value="Genomic_DNA"/>
</dbReference>
<dbReference type="Proteomes" id="UP000821866">
    <property type="component" value="Chromosome 2"/>
</dbReference>
<evidence type="ECO:0000313" key="3">
    <source>
        <dbReference type="Proteomes" id="UP000821866"/>
    </source>
</evidence>
<reference evidence="2" key="2">
    <citation type="submission" date="2021-09" db="EMBL/GenBank/DDBJ databases">
        <authorList>
            <person name="Jia N."/>
            <person name="Wang J."/>
            <person name="Shi W."/>
            <person name="Du L."/>
            <person name="Sun Y."/>
            <person name="Zhan W."/>
            <person name="Jiang J."/>
            <person name="Wang Q."/>
            <person name="Zhang B."/>
            <person name="Ji P."/>
            <person name="Sakyi L.B."/>
            <person name="Cui X."/>
            <person name="Yuan T."/>
            <person name="Jiang B."/>
            <person name="Yang W."/>
            <person name="Lam T.T.-Y."/>
            <person name="Chang Q."/>
            <person name="Ding S."/>
            <person name="Wang X."/>
            <person name="Zhu J."/>
            <person name="Ruan X."/>
            <person name="Zhao L."/>
            <person name="Wei J."/>
            <person name="Que T."/>
            <person name="Du C."/>
            <person name="Cheng J."/>
            <person name="Dai P."/>
            <person name="Han X."/>
            <person name="Huang E."/>
            <person name="Gao Y."/>
            <person name="Liu J."/>
            <person name="Shao H."/>
            <person name="Ye R."/>
            <person name="Li L."/>
            <person name="Wei W."/>
            <person name="Wang X."/>
            <person name="Wang C."/>
            <person name="Huo Q."/>
            <person name="Li W."/>
            <person name="Guo W."/>
            <person name="Chen H."/>
            <person name="Chen S."/>
            <person name="Zhou L."/>
            <person name="Zhou L."/>
            <person name="Ni X."/>
            <person name="Tian J."/>
            <person name="Zhou Y."/>
            <person name="Sheng Y."/>
            <person name="Liu T."/>
            <person name="Pan Y."/>
            <person name="Xia L."/>
            <person name="Li J."/>
            <person name="Zhao F."/>
            <person name="Cao W."/>
        </authorList>
    </citation>
    <scope>NUCLEOTIDE SEQUENCE</scope>
    <source>
        <strain evidence="2">Rmic-2018</strain>
        <tissue evidence="2">Larvae</tissue>
    </source>
</reference>
<accession>A0A9J6EGS6</accession>
<feature type="region of interest" description="Disordered" evidence="1">
    <location>
        <begin position="26"/>
        <end position="51"/>
    </location>
</feature>
<gene>
    <name evidence="2" type="ORF">HPB51_012714</name>
</gene>
<organism evidence="2 3">
    <name type="scientific">Rhipicephalus microplus</name>
    <name type="common">Cattle tick</name>
    <name type="synonym">Boophilus microplus</name>
    <dbReference type="NCBI Taxonomy" id="6941"/>
    <lineage>
        <taxon>Eukaryota</taxon>
        <taxon>Metazoa</taxon>
        <taxon>Ecdysozoa</taxon>
        <taxon>Arthropoda</taxon>
        <taxon>Chelicerata</taxon>
        <taxon>Arachnida</taxon>
        <taxon>Acari</taxon>
        <taxon>Parasitiformes</taxon>
        <taxon>Ixodida</taxon>
        <taxon>Ixodoidea</taxon>
        <taxon>Ixodidae</taxon>
        <taxon>Rhipicephalinae</taxon>
        <taxon>Rhipicephalus</taxon>
        <taxon>Boophilus</taxon>
    </lineage>
</organism>
<dbReference type="AlphaFoldDB" id="A0A9J6EGS6"/>
<protein>
    <submittedName>
        <fullName evidence="2">Uncharacterized protein</fullName>
    </submittedName>
</protein>
<evidence type="ECO:0000313" key="2">
    <source>
        <dbReference type="EMBL" id="KAH8033428.1"/>
    </source>
</evidence>
<evidence type="ECO:0000256" key="1">
    <source>
        <dbReference type="SAM" id="MobiDB-lite"/>
    </source>
</evidence>
<sequence>MYLVVVTKRTPRDREARPRELETHVIGKSRRLGSRGQPTLPLGDWPKEQERSTVRIPVQSGRLSSRSGPRSRPTTELTFQLGDSPREQAMGWHDVKVLPGQSEGTECCGCSGRGPNHEDRPTSITAMESAHQTGATIFFSQSQVYREPRNPSEKPAFRLSWHRHPTGRNSLHIHTAGTYGQHSQFTLVEKAFLIKTHHARLLFPRRSIHGQPHREQLSDHFTSNLLPQENEAAVDLAKTEHDPSIPLLTSTDSINSASQNLCASSFEAIRTYLRPPALHHALNWRVYYQKGVLFPLRTQDKFRLAFRSPTPPPWCTFALLH</sequence>
<proteinExistence type="predicted"/>
<comment type="caution">
    <text evidence="2">The sequence shown here is derived from an EMBL/GenBank/DDBJ whole genome shotgun (WGS) entry which is preliminary data.</text>
</comment>
<reference evidence="2" key="1">
    <citation type="journal article" date="2020" name="Cell">
        <title>Large-Scale Comparative Analyses of Tick Genomes Elucidate Their Genetic Diversity and Vector Capacities.</title>
        <authorList>
            <consortium name="Tick Genome and Microbiome Consortium (TIGMIC)"/>
            <person name="Jia N."/>
            <person name="Wang J."/>
            <person name="Shi W."/>
            <person name="Du L."/>
            <person name="Sun Y."/>
            <person name="Zhan W."/>
            <person name="Jiang J.F."/>
            <person name="Wang Q."/>
            <person name="Zhang B."/>
            <person name="Ji P."/>
            <person name="Bell-Sakyi L."/>
            <person name="Cui X.M."/>
            <person name="Yuan T.T."/>
            <person name="Jiang B.G."/>
            <person name="Yang W.F."/>
            <person name="Lam T.T."/>
            <person name="Chang Q.C."/>
            <person name="Ding S.J."/>
            <person name="Wang X.J."/>
            <person name="Zhu J.G."/>
            <person name="Ruan X.D."/>
            <person name="Zhao L."/>
            <person name="Wei J.T."/>
            <person name="Ye R.Z."/>
            <person name="Que T.C."/>
            <person name="Du C.H."/>
            <person name="Zhou Y.H."/>
            <person name="Cheng J.X."/>
            <person name="Dai P.F."/>
            <person name="Guo W.B."/>
            <person name="Han X.H."/>
            <person name="Huang E.J."/>
            <person name="Li L.F."/>
            <person name="Wei W."/>
            <person name="Gao Y.C."/>
            <person name="Liu J.Z."/>
            <person name="Shao H.Z."/>
            <person name="Wang X."/>
            <person name="Wang C.C."/>
            <person name="Yang T.C."/>
            <person name="Huo Q.B."/>
            <person name="Li W."/>
            <person name="Chen H.Y."/>
            <person name="Chen S.E."/>
            <person name="Zhou L.G."/>
            <person name="Ni X.B."/>
            <person name="Tian J.H."/>
            <person name="Sheng Y."/>
            <person name="Liu T."/>
            <person name="Pan Y.S."/>
            <person name="Xia L.Y."/>
            <person name="Li J."/>
            <person name="Zhao F."/>
            <person name="Cao W.C."/>
        </authorList>
    </citation>
    <scope>NUCLEOTIDE SEQUENCE</scope>
    <source>
        <strain evidence="2">Rmic-2018</strain>
    </source>
</reference>